<accession>A0ABU2AZ98</accession>
<proteinExistence type="predicted"/>
<feature type="compositionally biased region" description="Acidic residues" evidence="1">
    <location>
        <begin position="95"/>
        <end position="131"/>
    </location>
</feature>
<dbReference type="Proteomes" id="UP001183794">
    <property type="component" value="Unassembled WGS sequence"/>
</dbReference>
<organism evidence="2 3">
    <name type="scientific">Enteractinococcus fodinae</name>
    <dbReference type="NCBI Taxonomy" id="684663"/>
    <lineage>
        <taxon>Bacteria</taxon>
        <taxon>Bacillati</taxon>
        <taxon>Actinomycetota</taxon>
        <taxon>Actinomycetes</taxon>
        <taxon>Micrococcales</taxon>
        <taxon>Micrococcaceae</taxon>
    </lineage>
</organism>
<evidence type="ECO:0000256" key="1">
    <source>
        <dbReference type="SAM" id="MobiDB-lite"/>
    </source>
</evidence>
<feature type="compositionally biased region" description="Polar residues" evidence="1">
    <location>
        <begin position="70"/>
        <end position="93"/>
    </location>
</feature>
<protein>
    <submittedName>
        <fullName evidence="2">Mg-chelatase subunit ChlI</fullName>
    </submittedName>
</protein>
<dbReference type="EMBL" id="JAVDYJ010000001">
    <property type="protein sequence ID" value="MDR7346679.1"/>
    <property type="molecule type" value="Genomic_DNA"/>
</dbReference>
<evidence type="ECO:0000313" key="2">
    <source>
        <dbReference type="EMBL" id="MDR7346679.1"/>
    </source>
</evidence>
<gene>
    <name evidence="2" type="ORF">J2S62_000936</name>
</gene>
<evidence type="ECO:0000313" key="3">
    <source>
        <dbReference type="Proteomes" id="UP001183794"/>
    </source>
</evidence>
<feature type="region of interest" description="Disordered" evidence="1">
    <location>
        <begin position="63"/>
        <end position="143"/>
    </location>
</feature>
<keyword evidence="3" id="KW-1185">Reference proteome</keyword>
<dbReference type="RefSeq" id="WP_310171934.1">
    <property type="nucleotide sequence ID" value="NZ_BAABHE010000002.1"/>
</dbReference>
<name>A0ABU2AZ98_9MICC</name>
<comment type="caution">
    <text evidence="2">The sequence shown here is derived from an EMBL/GenBank/DDBJ whole genome shotgun (WGS) entry which is preliminary data.</text>
</comment>
<reference evidence="2 3" key="1">
    <citation type="submission" date="2023-07" db="EMBL/GenBank/DDBJ databases">
        <title>Sequencing the genomes of 1000 actinobacteria strains.</title>
        <authorList>
            <person name="Klenk H.-P."/>
        </authorList>
    </citation>
    <scope>NUCLEOTIDE SEQUENCE [LARGE SCALE GENOMIC DNA]</scope>
    <source>
        <strain evidence="2 3">DSM 22966</strain>
    </source>
</reference>
<sequence length="143" mass="14882">MGNNAGQLALLAAGYALGKSKTMRTALLVAGGVAFGRMTASRDSDDGSGSLLSGLANSSLANSAREMVVSTASQSLETLNKNLQSRTESMRNQGESDEDSQSEEDTASAEEDQTDEEESSDQESEDTEASEESSSKTQKSGGK</sequence>